<dbReference type="EMBL" id="LGLK01000057">
    <property type="protein sequence ID" value="KPC17575.1"/>
    <property type="molecule type" value="Genomic_DNA"/>
</dbReference>
<comment type="caution">
    <text evidence="1">The sequence shown here is derived from an EMBL/GenBank/DDBJ whole genome shotgun (WGS) entry which is preliminary data.</text>
</comment>
<keyword evidence="2" id="KW-1185">Reference proteome</keyword>
<proteinExistence type="predicted"/>
<organism evidence="1 2">
    <name type="scientific">Pseudomonas amygdali pv. lachrymans</name>
    <name type="common">Pseudomonas syringae pv. lachrymans</name>
    <dbReference type="NCBI Taxonomy" id="53707"/>
    <lineage>
        <taxon>Bacteria</taxon>
        <taxon>Pseudomonadati</taxon>
        <taxon>Pseudomonadota</taxon>
        <taxon>Gammaproteobacteria</taxon>
        <taxon>Pseudomonadales</taxon>
        <taxon>Pseudomonadaceae</taxon>
        <taxon>Pseudomonas</taxon>
        <taxon>Pseudomonas amygdali</taxon>
    </lineage>
</organism>
<evidence type="ECO:0000313" key="2">
    <source>
        <dbReference type="Proteomes" id="UP000037943"/>
    </source>
</evidence>
<reference evidence="1 2" key="1">
    <citation type="submission" date="2015-10" db="EMBL/GenBank/DDBJ databases">
        <title>Comparative genomics and high-throughput reverse genetic screens identify a new phytobacterial MAMP and an Arabidopsis receptor required for immune elicitation.</title>
        <authorList>
            <person name="Mott G.A."/>
            <person name="Thakur S."/>
            <person name="Wang P.W."/>
            <person name="Desveaux D."/>
            <person name="Guttman D.S."/>
        </authorList>
    </citation>
    <scope>NUCLEOTIDE SEQUENCE [LARGE SCALE GENOMIC DNA]</scope>
    <source>
        <strain evidence="1 2">107</strain>
    </source>
</reference>
<keyword evidence="1" id="KW-0378">Hydrolase</keyword>
<dbReference type="Gene3D" id="3.40.50.1000">
    <property type="entry name" value="HAD superfamily/HAD-like"/>
    <property type="match status" value="1"/>
</dbReference>
<dbReference type="SUPFAM" id="SSF56784">
    <property type="entry name" value="HAD-like"/>
    <property type="match status" value="1"/>
</dbReference>
<dbReference type="InterPro" id="IPR023214">
    <property type="entry name" value="HAD_sf"/>
</dbReference>
<name>A0ABR5KSG1_PSEAV</name>
<accession>A0ABR5KSG1</accession>
<dbReference type="Proteomes" id="UP000037943">
    <property type="component" value="Unassembled WGS sequence"/>
</dbReference>
<protein>
    <submittedName>
        <fullName evidence="1">Hydrolase of HAD-superfamily protein</fullName>
    </submittedName>
</protein>
<sequence length="43" mass="4633">MIGDSLRDDVCGAKSAGINSFHLDRSQHTLWDALSSIGVDQDT</sequence>
<evidence type="ECO:0000313" key="1">
    <source>
        <dbReference type="EMBL" id="KPC17575.1"/>
    </source>
</evidence>
<dbReference type="InterPro" id="IPR036412">
    <property type="entry name" value="HAD-like_sf"/>
</dbReference>
<gene>
    <name evidence="1" type="ORF">AC499_0777</name>
</gene>
<dbReference type="GO" id="GO:0016787">
    <property type="term" value="F:hydrolase activity"/>
    <property type="evidence" value="ECO:0007669"/>
    <property type="project" value="UniProtKB-KW"/>
</dbReference>